<dbReference type="GO" id="GO:0004843">
    <property type="term" value="F:cysteine-type deubiquitinase activity"/>
    <property type="evidence" value="ECO:0007669"/>
    <property type="project" value="UniProtKB-UniRule"/>
</dbReference>
<reference evidence="21 22" key="1">
    <citation type="submission" date="2024-04" db="EMBL/GenBank/DDBJ databases">
        <authorList>
            <person name="Rising A."/>
            <person name="Reimegard J."/>
            <person name="Sonavane S."/>
            <person name="Akerstrom W."/>
            <person name="Nylinder S."/>
            <person name="Hedman E."/>
            <person name="Kallberg Y."/>
        </authorList>
    </citation>
    <scope>NUCLEOTIDE SEQUENCE [LARGE SCALE GENOMIC DNA]</scope>
</reference>
<feature type="domain" description="USP" evidence="18">
    <location>
        <begin position="134"/>
        <end position="696"/>
    </location>
</feature>
<dbReference type="PROSITE" id="PS00973">
    <property type="entry name" value="USP_2"/>
    <property type="match status" value="1"/>
</dbReference>
<dbReference type="InterPro" id="IPR038765">
    <property type="entry name" value="Papain-like_cys_pep_sf"/>
</dbReference>
<dbReference type="InterPro" id="IPR013083">
    <property type="entry name" value="Znf_RING/FYVE/PHD"/>
</dbReference>
<evidence type="ECO:0000256" key="9">
    <source>
        <dbReference type="ARBA" id="ARBA00022737"/>
    </source>
</evidence>
<gene>
    <name evidence="21" type="ORF">LARSCL_LOCUS21661</name>
</gene>
<dbReference type="GO" id="GO:0005813">
    <property type="term" value="C:centrosome"/>
    <property type="evidence" value="ECO:0007669"/>
    <property type="project" value="UniProtKB-SubCell"/>
</dbReference>
<protein>
    <recommendedName>
        <fullName evidence="16">Ubiquitin carboxyl-terminal hydrolase</fullName>
        <ecNumber evidence="16">3.4.19.12</ecNumber>
    </recommendedName>
</protein>
<feature type="domain" description="DUSP" evidence="20">
    <location>
        <begin position="802"/>
        <end position="903"/>
    </location>
</feature>
<comment type="similarity">
    <text evidence="4">Belongs to the peptidase C19 family. USP20/USP33 subfamily.</text>
</comment>
<evidence type="ECO:0000259" key="19">
    <source>
        <dbReference type="PROSITE" id="PS50271"/>
    </source>
</evidence>
<dbReference type="InterPro" id="IPR050185">
    <property type="entry name" value="Ub_carboxyl-term_hydrolase"/>
</dbReference>
<dbReference type="GO" id="GO:0048471">
    <property type="term" value="C:perinuclear region of cytoplasm"/>
    <property type="evidence" value="ECO:0007669"/>
    <property type="project" value="UniProtKB-SubCell"/>
</dbReference>
<keyword evidence="9" id="KW-0677">Repeat</keyword>
<dbReference type="Gene3D" id="3.90.70.10">
    <property type="entry name" value="Cysteine proteinases"/>
    <property type="match status" value="2"/>
</dbReference>
<comment type="catalytic activity">
    <reaction evidence="1 16">
        <text>Thiol-dependent hydrolysis of ester, thioester, amide, peptide and isopeptide bonds formed by the C-terminal Gly of ubiquitin (a 76-residue protein attached to proteins as an intracellular targeting signal).</text>
        <dbReference type="EC" id="3.4.19.12"/>
    </reaction>
</comment>
<keyword evidence="7 16" id="KW-0645">Protease</keyword>
<dbReference type="GO" id="GO:0008270">
    <property type="term" value="F:zinc ion binding"/>
    <property type="evidence" value="ECO:0007669"/>
    <property type="project" value="UniProtKB-KW"/>
</dbReference>
<keyword evidence="14" id="KW-0206">Cytoskeleton</keyword>
<dbReference type="PROSITE" id="PS00972">
    <property type="entry name" value="USP_1"/>
    <property type="match status" value="1"/>
</dbReference>
<dbReference type="InterPro" id="IPR001607">
    <property type="entry name" value="Znf_UBP"/>
</dbReference>
<comment type="subcellular location">
    <subcellularLocation>
        <location evidence="2">Cytoplasm</location>
        <location evidence="2">Cytoskeleton</location>
        <location evidence="2">Microtubule organizing center</location>
        <location evidence="2">Centrosome</location>
    </subcellularLocation>
    <subcellularLocation>
        <location evidence="3">Cytoplasm</location>
        <location evidence="3">Perinuclear region</location>
    </subcellularLocation>
</comment>
<keyword evidence="5" id="KW-0963">Cytoplasm</keyword>
<evidence type="ECO:0000313" key="22">
    <source>
        <dbReference type="Proteomes" id="UP001497382"/>
    </source>
</evidence>
<evidence type="ECO:0000259" key="20">
    <source>
        <dbReference type="PROSITE" id="PS51283"/>
    </source>
</evidence>
<dbReference type="SMART" id="SM00290">
    <property type="entry name" value="ZnF_UBP"/>
    <property type="match status" value="1"/>
</dbReference>
<evidence type="ECO:0000256" key="6">
    <source>
        <dbReference type="ARBA" id="ARBA00022583"/>
    </source>
</evidence>
<evidence type="ECO:0000259" key="18">
    <source>
        <dbReference type="PROSITE" id="PS50235"/>
    </source>
</evidence>
<dbReference type="Pfam" id="PF00443">
    <property type="entry name" value="UCH"/>
    <property type="match status" value="1"/>
</dbReference>
<keyword evidence="16" id="KW-0788">Thiol protease</keyword>
<evidence type="ECO:0000256" key="7">
    <source>
        <dbReference type="ARBA" id="ARBA00022670"/>
    </source>
</evidence>
<organism evidence="21 22">
    <name type="scientific">Larinioides sclopetarius</name>
    <dbReference type="NCBI Taxonomy" id="280406"/>
    <lineage>
        <taxon>Eukaryota</taxon>
        <taxon>Metazoa</taxon>
        <taxon>Ecdysozoa</taxon>
        <taxon>Arthropoda</taxon>
        <taxon>Chelicerata</taxon>
        <taxon>Arachnida</taxon>
        <taxon>Araneae</taxon>
        <taxon>Araneomorphae</taxon>
        <taxon>Entelegynae</taxon>
        <taxon>Araneoidea</taxon>
        <taxon>Araneidae</taxon>
        <taxon>Larinioides</taxon>
    </lineage>
</organism>
<dbReference type="InterPro" id="IPR028889">
    <property type="entry name" value="USP"/>
</dbReference>
<dbReference type="GO" id="GO:0006508">
    <property type="term" value="P:proteolysis"/>
    <property type="evidence" value="ECO:0007669"/>
    <property type="project" value="UniProtKB-KW"/>
</dbReference>
<evidence type="ECO:0000256" key="4">
    <source>
        <dbReference type="ARBA" id="ARBA00008269"/>
    </source>
</evidence>
<evidence type="ECO:0000256" key="11">
    <source>
        <dbReference type="ARBA" id="ARBA00022786"/>
    </source>
</evidence>
<keyword evidence="22" id="KW-1185">Reference proteome</keyword>
<keyword evidence="11 16" id="KW-0833">Ubl conjugation pathway</keyword>
<dbReference type="SMART" id="SM00695">
    <property type="entry name" value="DUSP"/>
    <property type="match status" value="2"/>
</dbReference>
<keyword evidence="13" id="KW-0862">Zinc</keyword>
<dbReference type="PANTHER" id="PTHR21646">
    <property type="entry name" value="UBIQUITIN CARBOXYL-TERMINAL HYDROLASE"/>
    <property type="match status" value="1"/>
</dbReference>
<evidence type="ECO:0000256" key="8">
    <source>
        <dbReference type="ARBA" id="ARBA00022723"/>
    </source>
</evidence>
<keyword evidence="12 16" id="KW-0378">Hydrolase</keyword>
<evidence type="ECO:0000256" key="13">
    <source>
        <dbReference type="ARBA" id="ARBA00022833"/>
    </source>
</evidence>
<evidence type="ECO:0000256" key="5">
    <source>
        <dbReference type="ARBA" id="ARBA00022490"/>
    </source>
</evidence>
<evidence type="ECO:0000256" key="10">
    <source>
        <dbReference type="ARBA" id="ARBA00022771"/>
    </source>
</evidence>
<evidence type="ECO:0000256" key="17">
    <source>
        <dbReference type="SAM" id="MobiDB-lite"/>
    </source>
</evidence>
<dbReference type="EC" id="3.4.19.12" evidence="16"/>
<dbReference type="Proteomes" id="UP001497382">
    <property type="component" value="Unassembled WGS sequence"/>
</dbReference>
<feature type="domain" description="UBP-type" evidence="19">
    <location>
        <begin position="6"/>
        <end position="117"/>
    </location>
</feature>
<feature type="domain" description="DUSP" evidence="20">
    <location>
        <begin position="698"/>
        <end position="793"/>
    </location>
</feature>
<dbReference type="PROSITE" id="PS51283">
    <property type="entry name" value="DUSP"/>
    <property type="match status" value="2"/>
</dbReference>
<dbReference type="FunFam" id="3.30.2230.10:FF:000001">
    <property type="entry name" value="Ubiquitinyl hydrolase 1"/>
    <property type="match status" value="1"/>
</dbReference>
<dbReference type="Gene3D" id="3.30.40.10">
    <property type="entry name" value="Zinc/RING finger domain, C3HC4 (zinc finger)"/>
    <property type="match status" value="1"/>
</dbReference>
<keyword evidence="8" id="KW-0479">Metal-binding</keyword>
<sequence>MNIPKSRCIHIGTVGDYTKEDIIEKQDSQCDTCQKEGPYLWVCLHRDCLYVGCNESGNNHCVKHFQKSQEHSLFLNLTSLRVYCLLCECEVFLENNDPPLPGMLPTHPLILNKQDTDSEDDCENEESLKPRGLTGLQNLGNTCYMNSAIQALSNCPQLTNFFLECGSFVRSEKKPGLAKSYMRLMKEMWHRKRPSYVVPSGIAYGIKIVCPVFRGYTQQDAQEFLRCFMDQLHEELKEPVVEMSAISTISSDSHEELDSTRADSGIPASEDSSQSDADYETCDSGLSSEKASCADEGVDSQDGNTESTDVAGALSAASAHLSFKSNKYNASCIQPSIHCSTISVHASEMNVQSKGDVLAAAKEKQFFENCNTSENCDISLPDKQDLPDVCISKDIQDTCETIRCECFHDEKQANSQVCTSGTSSWNKGSCVTNQGPQLKHMNPHALMNSIFNAPKQKSVQFRSIISDIFDGKLLSSVQCLTCDTVSTTKETFQDLSLPIPNRDHLHMIHASQGSHQKSGGTCTDVYSHQGWFSALFGWVLSWFWGPSVTLQDCLAAFFSADELKGDNMYSCEKCKKLRNGIKYSKVIELPEILCIHLKRFRHEVMFSSKIGSYVSFPLEGLDMSPFLHKSYPRGVTTYDLASVICHHGTAGSGHYTAYCLNYLNDQWYEFDDQYVTAVDAEMVRHCEAYVLFYRKCGDEMIKKRQCAVELMERSRNEHGLLKFHISKQWINKFNNFAEPGPITNTDFLCIHGGVPPQKAAYADELCTVLPQAVWEYLHDTFSGGPPCTHLYICPICQAEQNSLNEKRKTELEEFTAMNAEFQRLENPPIVYALSINWFKVWENFVCKEGELPGPIDNSTICYVKNNQAILKLGSDYCTVSEEMYQYLHSNYGGGPDITLQPNAKLNSSSCPQFSPVSGGGAHNKSVFTASSYTQNAEVHSSSKVNLSSHSHSSCPSSNKISCDPECCRSSITTELKEMSISEETVSTLLKHTNI</sequence>
<dbReference type="GO" id="GO:0006897">
    <property type="term" value="P:endocytosis"/>
    <property type="evidence" value="ECO:0007669"/>
    <property type="project" value="UniProtKB-KW"/>
</dbReference>
<evidence type="ECO:0000313" key="21">
    <source>
        <dbReference type="EMBL" id="CAL1299965.1"/>
    </source>
</evidence>
<dbReference type="PROSITE" id="PS50235">
    <property type="entry name" value="USP_3"/>
    <property type="match status" value="1"/>
</dbReference>
<comment type="caution">
    <text evidence="21">The sequence shown here is derived from an EMBL/GenBank/DDBJ whole genome shotgun (WGS) entry which is preliminary data.</text>
</comment>
<dbReference type="SUPFAM" id="SSF57850">
    <property type="entry name" value="RING/U-box"/>
    <property type="match status" value="1"/>
</dbReference>
<dbReference type="InterPro" id="IPR018200">
    <property type="entry name" value="USP_CS"/>
</dbReference>
<evidence type="ECO:0000256" key="1">
    <source>
        <dbReference type="ARBA" id="ARBA00000707"/>
    </source>
</evidence>
<evidence type="ECO:0000256" key="12">
    <source>
        <dbReference type="ARBA" id="ARBA00022801"/>
    </source>
</evidence>
<dbReference type="Gene3D" id="3.30.2230.10">
    <property type="entry name" value="DUSP-like"/>
    <property type="match status" value="2"/>
</dbReference>
<dbReference type="GO" id="GO:0016579">
    <property type="term" value="P:protein deubiquitination"/>
    <property type="evidence" value="ECO:0007669"/>
    <property type="project" value="InterPro"/>
</dbReference>
<dbReference type="AlphaFoldDB" id="A0AAV2BUI8"/>
<dbReference type="EMBL" id="CAXIEN010000526">
    <property type="protein sequence ID" value="CAL1299965.1"/>
    <property type="molecule type" value="Genomic_DNA"/>
</dbReference>
<evidence type="ECO:0000256" key="14">
    <source>
        <dbReference type="ARBA" id="ARBA00023212"/>
    </source>
</evidence>
<proteinExistence type="inferred from homology"/>
<dbReference type="SUPFAM" id="SSF143791">
    <property type="entry name" value="DUSP-like"/>
    <property type="match status" value="2"/>
</dbReference>
<dbReference type="Pfam" id="PF06337">
    <property type="entry name" value="DUSP"/>
    <property type="match status" value="2"/>
</dbReference>
<evidence type="ECO:0000256" key="15">
    <source>
        <dbReference type="PROSITE-ProRule" id="PRU00502"/>
    </source>
</evidence>
<accession>A0AAV2BUI8</accession>
<dbReference type="CDD" id="cd02674">
    <property type="entry name" value="Peptidase_C19R"/>
    <property type="match status" value="1"/>
</dbReference>
<dbReference type="InterPro" id="IPR006615">
    <property type="entry name" value="Pept_C19_DUSP"/>
</dbReference>
<evidence type="ECO:0000256" key="3">
    <source>
        <dbReference type="ARBA" id="ARBA00004556"/>
    </source>
</evidence>
<evidence type="ECO:0000256" key="16">
    <source>
        <dbReference type="RuleBase" id="RU366025"/>
    </source>
</evidence>
<feature type="region of interest" description="Disordered" evidence="17">
    <location>
        <begin position="249"/>
        <end position="288"/>
    </location>
</feature>
<dbReference type="InterPro" id="IPR001394">
    <property type="entry name" value="Peptidase_C19_UCH"/>
</dbReference>
<keyword evidence="10 15" id="KW-0863">Zinc-finger</keyword>
<dbReference type="PANTHER" id="PTHR21646:SF86">
    <property type="entry name" value="UBIQUITIN CARBOXYL-TERMINAL HYDROLASE"/>
    <property type="match status" value="1"/>
</dbReference>
<dbReference type="Pfam" id="PF02148">
    <property type="entry name" value="zf-UBP"/>
    <property type="match status" value="1"/>
</dbReference>
<dbReference type="SUPFAM" id="SSF54001">
    <property type="entry name" value="Cysteine proteinases"/>
    <property type="match status" value="1"/>
</dbReference>
<dbReference type="InterPro" id="IPR035927">
    <property type="entry name" value="DUSP-like_sf"/>
</dbReference>
<evidence type="ECO:0000256" key="2">
    <source>
        <dbReference type="ARBA" id="ARBA00004300"/>
    </source>
</evidence>
<keyword evidence="6" id="KW-0254">Endocytosis</keyword>
<feature type="compositionally biased region" description="Basic and acidic residues" evidence="17">
    <location>
        <begin position="252"/>
        <end position="261"/>
    </location>
</feature>
<name>A0AAV2BUI8_9ARAC</name>
<dbReference type="PROSITE" id="PS50271">
    <property type="entry name" value="ZF_UBP"/>
    <property type="match status" value="1"/>
</dbReference>